<keyword evidence="2" id="KW-0812">Transmembrane</keyword>
<evidence type="ECO:0000256" key="2">
    <source>
        <dbReference type="SAM" id="Phobius"/>
    </source>
</evidence>
<evidence type="ECO:0000256" key="1">
    <source>
        <dbReference type="SAM" id="MobiDB-lite"/>
    </source>
</evidence>
<dbReference type="Proteomes" id="UP000282322">
    <property type="component" value="Unassembled WGS sequence"/>
</dbReference>
<dbReference type="OrthoDB" id="299397at2157"/>
<proteinExistence type="predicted"/>
<protein>
    <recommendedName>
        <fullName evidence="5">Cox cluster protein</fullName>
    </recommendedName>
</protein>
<gene>
    <name evidence="3" type="ORF">EIK79_09630</name>
</gene>
<comment type="caution">
    <text evidence="3">The sequence shown here is derived from an EMBL/GenBank/DDBJ whole genome shotgun (WGS) entry which is preliminary data.</text>
</comment>
<feature type="transmembrane region" description="Helical" evidence="2">
    <location>
        <begin position="7"/>
        <end position="26"/>
    </location>
</feature>
<dbReference type="AlphaFoldDB" id="A0A3P3RCY6"/>
<evidence type="ECO:0000313" key="4">
    <source>
        <dbReference type="Proteomes" id="UP000282322"/>
    </source>
</evidence>
<organism evidence="3 4">
    <name type="scientific">Halocatena pleomorpha</name>
    <dbReference type="NCBI Taxonomy" id="1785090"/>
    <lineage>
        <taxon>Archaea</taxon>
        <taxon>Methanobacteriati</taxon>
        <taxon>Methanobacteriota</taxon>
        <taxon>Stenosarchaea group</taxon>
        <taxon>Halobacteria</taxon>
        <taxon>Halobacteriales</taxon>
        <taxon>Natronomonadaceae</taxon>
        <taxon>Halocatena</taxon>
    </lineage>
</organism>
<dbReference type="InterPro" id="IPR058328">
    <property type="entry name" value="DUF8015"/>
</dbReference>
<dbReference type="EMBL" id="RRCH01000021">
    <property type="protein sequence ID" value="RRJ30580.1"/>
    <property type="molecule type" value="Genomic_DNA"/>
</dbReference>
<feature type="transmembrane region" description="Helical" evidence="2">
    <location>
        <begin position="32"/>
        <end position="51"/>
    </location>
</feature>
<evidence type="ECO:0000313" key="3">
    <source>
        <dbReference type="EMBL" id="RRJ30580.1"/>
    </source>
</evidence>
<keyword evidence="4" id="KW-1185">Reference proteome</keyword>
<evidence type="ECO:0008006" key="5">
    <source>
        <dbReference type="Google" id="ProtNLM"/>
    </source>
</evidence>
<feature type="compositionally biased region" description="Basic and acidic residues" evidence="1">
    <location>
        <begin position="54"/>
        <end position="71"/>
    </location>
</feature>
<feature type="region of interest" description="Disordered" evidence="1">
    <location>
        <begin position="54"/>
        <end position="80"/>
    </location>
</feature>
<dbReference type="Pfam" id="PF26047">
    <property type="entry name" value="DUF8015"/>
    <property type="match status" value="1"/>
</dbReference>
<keyword evidence="2" id="KW-1133">Transmembrane helix</keyword>
<reference evidence="3 4" key="1">
    <citation type="submission" date="2018-11" db="EMBL/GenBank/DDBJ databases">
        <title>Taxonoimc description of Halomarina strain SPP-AMP-1.</title>
        <authorList>
            <person name="Pal Y."/>
            <person name="Srinivasana K."/>
            <person name="Verma A."/>
            <person name="Kumar P."/>
        </authorList>
    </citation>
    <scope>NUCLEOTIDE SEQUENCE [LARGE SCALE GENOMIC DNA]</scope>
    <source>
        <strain evidence="3 4">SPP-AMP-1</strain>
    </source>
</reference>
<keyword evidence="2" id="KW-0472">Membrane</keyword>
<name>A0A3P3RCY6_9EURY</name>
<accession>A0A3P3RCY6</accession>
<sequence length="80" mass="8415">MTGYYDFVLGVIPLALFGVSGALTVVGVGTTISVLVAASIAVAFMGHALFVRTPTDRKSAETDRTTDHSSRVETNPVRSD</sequence>